<feature type="region of interest" description="Disordered" evidence="1">
    <location>
        <begin position="32"/>
        <end position="58"/>
    </location>
</feature>
<organism evidence="3 4">
    <name type="scientific">Paenibacillus soyae</name>
    <dbReference type="NCBI Taxonomy" id="2969249"/>
    <lineage>
        <taxon>Bacteria</taxon>
        <taxon>Bacillati</taxon>
        <taxon>Bacillota</taxon>
        <taxon>Bacilli</taxon>
        <taxon>Bacillales</taxon>
        <taxon>Paenibacillaceae</taxon>
        <taxon>Paenibacillus</taxon>
    </lineage>
</organism>
<comment type="caution">
    <text evidence="3">The sequence shown here is derived from an EMBL/GenBank/DDBJ whole genome shotgun (WGS) entry which is preliminary data.</text>
</comment>
<proteinExistence type="predicted"/>
<feature type="compositionally biased region" description="Low complexity" evidence="1">
    <location>
        <begin position="32"/>
        <end position="50"/>
    </location>
</feature>
<dbReference type="PROSITE" id="PS51257">
    <property type="entry name" value="PROKAR_LIPOPROTEIN"/>
    <property type="match status" value="1"/>
</dbReference>
<keyword evidence="2" id="KW-0732">Signal</keyword>
<reference evidence="3" key="1">
    <citation type="submission" date="2022-08" db="EMBL/GenBank/DDBJ databases">
        <title>The genomic sequence of strain Paenibacillus sp. SCIV0701.</title>
        <authorList>
            <person name="Zhao H."/>
        </authorList>
    </citation>
    <scope>NUCLEOTIDE SEQUENCE</scope>
    <source>
        <strain evidence="3">SCIV0701</strain>
    </source>
</reference>
<dbReference type="AlphaFoldDB" id="A0A9X2SA78"/>
<evidence type="ECO:0000256" key="2">
    <source>
        <dbReference type="SAM" id="SignalP"/>
    </source>
</evidence>
<feature type="signal peptide" evidence="2">
    <location>
        <begin position="1"/>
        <end position="22"/>
    </location>
</feature>
<protein>
    <recommendedName>
        <fullName evidence="5">Lipoprotein</fullName>
    </recommendedName>
</protein>
<gene>
    <name evidence="3" type="ORF">NQZ67_17985</name>
</gene>
<feature type="chain" id="PRO_5040763272" description="Lipoprotein" evidence="2">
    <location>
        <begin position="23"/>
        <end position="168"/>
    </location>
</feature>
<sequence>MKRWTTGVVAAVALSLSLAACAAENDANTNLNSNTNASSNANTPSNSPDAGQTEEQAADWKGEWQLEGADDSHNSVITITEQSGDKLTFSLDAFYLSNPDAEEPAPNIGNIQDGTAVIEGNTATFTDADLNFTLTMKLEGDKLTVTSTKDTGYFGHGVNVDGTYSQAN</sequence>
<evidence type="ECO:0000313" key="3">
    <source>
        <dbReference type="EMBL" id="MCR2805775.1"/>
    </source>
</evidence>
<evidence type="ECO:0000313" key="4">
    <source>
        <dbReference type="Proteomes" id="UP001141950"/>
    </source>
</evidence>
<dbReference type="RefSeq" id="WP_257448608.1">
    <property type="nucleotide sequence ID" value="NZ_JANIPJ010000013.1"/>
</dbReference>
<dbReference type="Proteomes" id="UP001141950">
    <property type="component" value="Unassembled WGS sequence"/>
</dbReference>
<evidence type="ECO:0008006" key="5">
    <source>
        <dbReference type="Google" id="ProtNLM"/>
    </source>
</evidence>
<accession>A0A9X2SA78</accession>
<evidence type="ECO:0000256" key="1">
    <source>
        <dbReference type="SAM" id="MobiDB-lite"/>
    </source>
</evidence>
<name>A0A9X2SA78_9BACL</name>
<dbReference type="EMBL" id="JANIPJ010000013">
    <property type="protein sequence ID" value="MCR2805775.1"/>
    <property type="molecule type" value="Genomic_DNA"/>
</dbReference>
<keyword evidence="4" id="KW-1185">Reference proteome</keyword>